<evidence type="ECO:0000313" key="3">
    <source>
        <dbReference type="Proteomes" id="UP001241848"/>
    </source>
</evidence>
<organism evidence="2 3">
    <name type="scientific">Paenibacillus zeirhizosphaerae</name>
    <dbReference type="NCBI Taxonomy" id="2987519"/>
    <lineage>
        <taxon>Bacteria</taxon>
        <taxon>Bacillati</taxon>
        <taxon>Bacillota</taxon>
        <taxon>Bacilli</taxon>
        <taxon>Bacillales</taxon>
        <taxon>Paenibacillaceae</taxon>
        <taxon>Paenibacillus</taxon>
    </lineage>
</organism>
<comment type="caution">
    <text evidence="2">The sequence shown here is derived from an EMBL/GenBank/DDBJ whole genome shotgun (WGS) entry which is preliminary data.</text>
</comment>
<sequence>MMGTHREGVQPKSGVRPQAHGVELNEPNYPLMAQAFVDLCMKDRHRTLEADGHPLDPDPPQQT</sequence>
<accession>A0ABT9FY48</accession>
<dbReference type="EMBL" id="JAPCKK010000034">
    <property type="protein sequence ID" value="MDP4099387.1"/>
    <property type="molecule type" value="Genomic_DNA"/>
</dbReference>
<name>A0ABT9FY48_9BACL</name>
<feature type="region of interest" description="Disordered" evidence="1">
    <location>
        <begin position="1"/>
        <end position="22"/>
    </location>
</feature>
<dbReference type="RefSeq" id="WP_305757001.1">
    <property type="nucleotide sequence ID" value="NZ_JAPCKK010000034.1"/>
</dbReference>
<gene>
    <name evidence="2" type="ORF">OIN60_21965</name>
</gene>
<evidence type="ECO:0000256" key="1">
    <source>
        <dbReference type="SAM" id="MobiDB-lite"/>
    </source>
</evidence>
<dbReference type="Proteomes" id="UP001241848">
    <property type="component" value="Unassembled WGS sequence"/>
</dbReference>
<evidence type="ECO:0000313" key="2">
    <source>
        <dbReference type="EMBL" id="MDP4099387.1"/>
    </source>
</evidence>
<keyword evidence="3" id="KW-1185">Reference proteome</keyword>
<protein>
    <submittedName>
        <fullName evidence="2">Uncharacterized protein</fullName>
    </submittedName>
</protein>
<reference evidence="2 3" key="1">
    <citation type="submission" date="2022-10" db="EMBL/GenBank/DDBJ databases">
        <title>Paenibacillus description and whole genome data of maize root bacterial community.</title>
        <authorList>
            <person name="Marton D."/>
            <person name="Farkas M."/>
            <person name="Cserhati M."/>
        </authorList>
    </citation>
    <scope>NUCLEOTIDE SEQUENCE [LARGE SCALE GENOMIC DNA]</scope>
    <source>
        <strain evidence="2 3">P96</strain>
    </source>
</reference>
<proteinExistence type="predicted"/>